<protein>
    <recommendedName>
        <fullName evidence="3">Mce-associated membrane protein</fullName>
    </recommendedName>
</protein>
<organism evidence="1 2">
    <name type="scientific">Lentzea flava</name>
    <dbReference type="NCBI Taxonomy" id="103732"/>
    <lineage>
        <taxon>Bacteria</taxon>
        <taxon>Bacillati</taxon>
        <taxon>Actinomycetota</taxon>
        <taxon>Actinomycetes</taxon>
        <taxon>Pseudonocardiales</taxon>
        <taxon>Pseudonocardiaceae</taxon>
        <taxon>Lentzea</taxon>
    </lineage>
</organism>
<dbReference type="Proteomes" id="UP000649573">
    <property type="component" value="Unassembled WGS sequence"/>
</dbReference>
<proteinExistence type="predicted"/>
<accession>A0ABQ2VE09</accession>
<evidence type="ECO:0000313" key="2">
    <source>
        <dbReference type="Proteomes" id="UP000649573"/>
    </source>
</evidence>
<dbReference type="EMBL" id="BMRE01000064">
    <property type="protein sequence ID" value="GGU77612.1"/>
    <property type="molecule type" value="Genomic_DNA"/>
</dbReference>
<evidence type="ECO:0000313" key="1">
    <source>
        <dbReference type="EMBL" id="GGU77612.1"/>
    </source>
</evidence>
<comment type="caution">
    <text evidence="1">The sequence shown here is derived from an EMBL/GenBank/DDBJ whole genome shotgun (WGS) entry which is preliminary data.</text>
</comment>
<gene>
    <name evidence="1" type="ORF">GCM10010178_80890</name>
</gene>
<keyword evidence="2" id="KW-1185">Reference proteome</keyword>
<reference evidence="2" key="1">
    <citation type="journal article" date="2019" name="Int. J. Syst. Evol. Microbiol.">
        <title>The Global Catalogue of Microorganisms (GCM) 10K type strain sequencing project: providing services to taxonomists for standard genome sequencing and annotation.</title>
        <authorList>
            <consortium name="The Broad Institute Genomics Platform"/>
            <consortium name="The Broad Institute Genome Sequencing Center for Infectious Disease"/>
            <person name="Wu L."/>
            <person name="Ma J."/>
        </authorList>
    </citation>
    <scope>NUCLEOTIDE SEQUENCE [LARGE SCALE GENOMIC DNA]</scope>
    <source>
        <strain evidence="2">JCM 3296</strain>
    </source>
</reference>
<evidence type="ECO:0008006" key="3">
    <source>
        <dbReference type="Google" id="ProtNLM"/>
    </source>
</evidence>
<sequence length="191" mass="21045">MGSLASRWLVPAVVVITGAAVAAGMVGRTVYSRPAEAKGEPVVPVSSVSGAAVPGTTEVRLSPDSFSHPDRTDVQAVLQKYFDSINRRDFGLWRSVVSARRVSQTVQKTWLADYETTLDRGMVVQRVESDVVLRRLRVLISFVSTQDVAKAPVALPESCIRWRVVYVMVWEGGELKVDEAPENRTPQMEKC</sequence>
<name>A0ABQ2VE09_9PSEU</name>